<sequence length="159" mass="18437">MESLCYVLLYFLRGSLPWQGLSAPNKKQKYALILEKKLKTTTEVLCRGFPVEFCMFLNYCRQLRFDETPDYHYLRTLFRDATQRLGYPVEHRFDWELGFTAGDVPGDQQRTLRGLLQSTGGRAPPATAERRAPARRNVRRDPFAPGSRAANRRQCRSSM</sequence>
<dbReference type="OrthoDB" id="5585992at2759"/>
<proteinExistence type="predicted"/>
<dbReference type="EMBL" id="JAEFCI010013170">
    <property type="protein sequence ID" value="KAG5455564.1"/>
    <property type="molecule type" value="Genomic_DNA"/>
</dbReference>
<evidence type="ECO:0008006" key="4">
    <source>
        <dbReference type="Google" id="ProtNLM"/>
    </source>
</evidence>
<dbReference type="InterPro" id="IPR050235">
    <property type="entry name" value="CK1_Ser-Thr_kinase"/>
</dbReference>
<protein>
    <recommendedName>
        <fullName evidence="4">Non-specific serine/threonine protein kinase</fullName>
    </recommendedName>
</protein>
<gene>
    <name evidence="2" type="ORF">BJ554DRAFT_4984</name>
</gene>
<name>A0A8H7ZKD4_9FUNG</name>
<dbReference type="AlphaFoldDB" id="A0A8H7ZKD4"/>
<accession>A0A8H7ZKD4</accession>
<dbReference type="Gene3D" id="1.10.510.10">
    <property type="entry name" value="Transferase(Phosphotransferase) domain 1"/>
    <property type="match status" value="1"/>
</dbReference>
<dbReference type="InterPro" id="IPR011009">
    <property type="entry name" value="Kinase-like_dom_sf"/>
</dbReference>
<dbReference type="PANTHER" id="PTHR11909">
    <property type="entry name" value="CASEIN KINASE-RELATED"/>
    <property type="match status" value="1"/>
</dbReference>
<feature type="compositionally biased region" description="Basic residues" evidence="1">
    <location>
        <begin position="150"/>
        <end position="159"/>
    </location>
</feature>
<evidence type="ECO:0000313" key="3">
    <source>
        <dbReference type="Proteomes" id="UP000673691"/>
    </source>
</evidence>
<reference evidence="2 3" key="1">
    <citation type="journal article" name="Sci. Rep.">
        <title>Genome-scale phylogenetic analyses confirm Olpidium as the closest living zoosporic fungus to the non-flagellated, terrestrial fungi.</title>
        <authorList>
            <person name="Chang Y."/>
            <person name="Rochon D."/>
            <person name="Sekimoto S."/>
            <person name="Wang Y."/>
            <person name="Chovatia M."/>
            <person name="Sandor L."/>
            <person name="Salamov A."/>
            <person name="Grigoriev I.V."/>
            <person name="Stajich J.E."/>
            <person name="Spatafora J.W."/>
        </authorList>
    </citation>
    <scope>NUCLEOTIDE SEQUENCE [LARGE SCALE GENOMIC DNA]</scope>
    <source>
        <strain evidence="2">S191</strain>
    </source>
</reference>
<evidence type="ECO:0000256" key="1">
    <source>
        <dbReference type="SAM" id="MobiDB-lite"/>
    </source>
</evidence>
<organism evidence="2 3">
    <name type="scientific">Olpidium bornovanus</name>
    <dbReference type="NCBI Taxonomy" id="278681"/>
    <lineage>
        <taxon>Eukaryota</taxon>
        <taxon>Fungi</taxon>
        <taxon>Fungi incertae sedis</taxon>
        <taxon>Olpidiomycota</taxon>
        <taxon>Olpidiomycotina</taxon>
        <taxon>Olpidiomycetes</taxon>
        <taxon>Olpidiales</taxon>
        <taxon>Olpidiaceae</taxon>
        <taxon>Olpidium</taxon>
    </lineage>
</organism>
<comment type="caution">
    <text evidence="2">The sequence shown here is derived from an EMBL/GenBank/DDBJ whole genome shotgun (WGS) entry which is preliminary data.</text>
</comment>
<evidence type="ECO:0000313" key="2">
    <source>
        <dbReference type="EMBL" id="KAG5455564.1"/>
    </source>
</evidence>
<dbReference type="Proteomes" id="UP000673691">
    <property type="component" value="Unassembled WGS sequence"/>
</dbReference>
<dbReference type="SUPFAM" id="SSF56112">
    <property type="entry name" value="Protein kinase-like (PK-like)"/>
    <property type="match status" value="1"/>
</dbReference>
<keyword evidence="3" id="KW-1185">Reference proteome</keyword>
<feature type="region of interest" description="Disordered" evidence="1">
    <location>
        <begin position="115"/>
        <end position="159"/>
    </location>
</feature>